<dbReference type="eggNOG" id="COG3533">
    <property type="taxonomic scope" value="Bacteria"/>
</dbReference>
<dbReference type="EMBL" id="CP002351">
    <property type="protein sequence ID" value="AEH51202.1"/>
    <property type="molecule type" value="Genomic_DNA"/>
</dbReference>
<dbReference type="RefSeq" id="WP_013932421.1">
    <property type="nucleotide sequence ID" value="NC_015707.1"/>
</dbReference>
<proteinExistence type="predicted"/>
<evidence type="ECO:0008006" key="6">
    <source>
        <dbReference type="Google" id="ProtNLM"/>
    </source>
</evidence>
<dbReference type="Pfam" id="PF07944">
    <property type="entry name" value="Beta-AFase-like_GH127_cat"/>
    <property type="match status" value="1"/>
</dbReference>
<evidence type="ECO:0000259" key="1">
    <source>
        <dbReference type="Pfam" id="PF07944"/>
    </source>
</evidence>
<dbReference type="Proteomes" id="UP000006804">
    <property type="component" value="Chromosome"/>
</dbReference>
<dbReference type="PATRIC" id="fig|688269.3.peg.1158"/>
<evidence type="ECO:0000313" key="4">
    <source>
        <dbReference type="EMBL" id="AEH51202.1"/>
    </source>
</evidence>
<name>F7YTI8_9THEM</name>
<evidence type="ECO:0000313" key="5">
    <source>
        <dbReference type="Proteomes" id="UP000006804"/>
    </source>
</evidence>
<reference evidence="4 5" key="1">
    <citation type="submission" date="2010-11" db="EMBL/GenBank/DDBJ databases">
        <title>The complete genome of Thermotoga thermarum DSM 5069.</title>
        <authorList>
            <consortium name="US DOE Joint Genome Institute (JGI-PGF)"/>
            <person name="Lucas S."/>
            <person name="Copeland A."/>
            <person name="Lapidus A."/>
            <person name="Bruce D."/>
            <person name="Goodwin L."/>
            <person name="Pitluck S."/>
            <person name="Kyrpides N."/>
            <person name="Mavromatis K."/>
            <person name="Ivanova N."/>
            <person name="Zeytun A."/>
            <person name="Brettin T."/>
            <person name="Detter J.C."/>
            <person name="Tapia R."/>
            <person name="Han C."/>
            <person name="Land M."/>
            <person name="Hauser L."/>
            <person name="Markowitz V."/>
            <person name="Cheng J.-F."/>
            <person name="Hugenholtz P."/>
            <person name="Woyke T."/>
            <person name="Wu D."/>
            <person name="Spring S."/>
            <person name="Schroeder M."/>
            <person name="Brambilla E."/>
            <person name="Klenk H.-P."/>
            <person name="Eisen J.A."/>
        </authorList>
    </citation>
    <scope>NUCLEOTIDE SEQUENCE [LARGE SCALE GENOMIC DNA]</scope>
    <source>
        <strain evidence="4 5">DSM 5069</strain>
    </source>
</reference>
<dbReference type="HOGENOM" id="CLU_013148_1_0_0"/>
<organism evidence="4 5">
    <name type="scientific">Pseudothermotoga thermarum DSM 5069</name>
    <dbReference type="NCBI Taxonomy" id="688269"/>
    <lineage>
        <taxon>Bacteria</taxon>
        <taxon>Thermotogati</taxon>
        <taxon>Thermotogota</taxon>
        <taxon>Thermotogae</taxon>
        <taxon>Thermotogales</taxon>
        <taxon>Thermotogaceae</taxon>
        <taxon>Pseudothermotoga</taxon>
    </lineage>
</organism>
<dbReference type="Pfam" id="PF20737">
    <property type="entry name" value="Glyco_hydro127C"/>
    <property type="match status" value="1"/>
</dbReference>
<dbReference type="PANTHER" id="PTHR43465:SF2">
    <property type="entry name" value="DUF1680 DOMAIN PROTEIN (AFU_ORTHOLOGUE AFUA_1G08910)"/>
    <property type="match status" value="1"/>
</dbReference>
<dbReference type="InterPro" id="IPR049046">
    <property type="entry name" value="Beta-AFase-like_GH127_middle"/>
</dbReference>
<feature type="domain" description="Non-reducing end beta-L-arabinofuranosidase-like GH127 catalytic" evidence="1">
    <location>
        <begin position="26"/>
        <end position="398"/>
    </location>
</feature>
<dbReference type="SUPFAM" id="SSF48208">
    <property type="entry name" value="Six-hairpin glycosidases"/>
    <property type="match status" value="1"/>
</dbReference>
<dbReference type="InterPro" id="IPR008928">
    <property type="entry name" value="6-hairpin_glycosidase_sf"/>
</dbReference>
<protein>
    <recommendedName>
        <fullName evidence="6">Glycoside hydrolase family 127 protein</fullName>
    </recommendedName>
</protein>
<dbReference type="InterPro" id="IPR012878">
    <property type="entry name" value="Beta-AFase-like_GH127_cat"/>
</dbReference>
<evidence type="ECO:0000259" key="3">
    <source>
        <dbReference type="Pfam" id="PF20737"/>
    </source>
</evidence>
<feature type="domain" description="Non-reducing end beta-L-arabinofuranosidase-like GH127 middle" evidence="2">
    <location>
        <begin position="409"/>
        <end position="502"/>
    </location>
</feature>
<feature type="domain" description="Non-reducing end beta-L-arabinofuranosidase-like GH127 C-terminal" evidence="3">
    <location>
        <begin position="506"/>
        <end position="617"/>
    </location>
</feature>
<dbReference type="OrthoDB" id="9757939at2"/>
<keyword evidence="5" id="KW-1185">Reference proteome</keyword>
<dbReference type="Pfam" id="PF20736">
    <property type="entry name" value="Glyco_hydro127M"/>
    <property type="match status" value="1"/>
</dbReference>
<gene>
    <name evidence="4" type="ORF">Theth_1126</name>
</gene>
<dbReference type="STRING" id="688269.Theth_1126"/>
<dbReference type="GO" id="GO:0005975">
    <property type="term" value="P:carbohydrate metabolic process"/>
    <property type="evidence" value="ECO:0007669"/>
    <property type="project" value="InterPro"/>
</dbReference>
<dbReference type="InterPro" id="IPR049174">
    <property type="entry name" value="Beta-AFase-like"/>
</dbReference>
<accession>F7YTI8</accession>
<evidence type="ECO:0000259" key="2">
    <source>
        <dbReference type="Pfam" id="PF20736"/>
    </source>
</evidence>
<dbReference type="AlphaFoldDB" id="F7YTI8"/>
<dbReference type="PANTHER" id="PTHR43465">
    <property type="entry name" value="DUF1680 DOMAIN PROTEIN (AFU_ORTHOLOGUE AFUA_1G08910)"/>
    <property type="match status" value="1"/>
</dbReference>
<sequence>MKAHVSPLKSKSIHPACLYNYTLGGFLHPYQDMLANVTLPTQLSLLYETGRIDNFKIASGKLSGSFNGYFPFNDSDVYKWIEAVSYVFERVKKSNPKLAQSLDEIIRDISNAQSEDGYLNTFFMINDSPKWEDLVWGHELYTAGHLIQAAIAHRRFTGQDNMFKVAKKFADLICETFKPGKKEGTCGHPEIEMSLVELYRETGERKYLNQAKYFIEARGKGLASVPRNPGPVYFIDHKPFVELDEVVGHAVRMLYLCCGATDLYLETEGKAIWKTLENLWKDMTTRKMYITGGVGSRHDWESIGEPYELPNRRAYAETCAAIANFMWNYRMFLASGEARFVDVMEQVVYNGLLSGISLDGDKYFYDNPLEDMGTKRRQRWFDCACCPPNIARTIASLPHYIYAQSKDKLWVNLYESSTFKIIHNDVPIEIVQQTDYPWSGDVHIRIAARETLSFTLLLRIPEWSADFDLKLNGKSVKFHLNNGYAELQNSWKGTNNVQLTLKLRPECLQSHPYVSENHGKVAVRSGPVLYCIEQVDNPDFDIWTLKIDSDSFEMVPGEILGKRMFFLLGNGKATNIRSWQGKLYRPKTKTKSKYVTFKLIPYHMWNNRGNSGMRLWLDCTS</sequence>
<dbReference type="KEGG" id="tta:Theth_1126"/>
<dbReference type="InterPro" id="IPR049049">
    <property type="entry name" value="Beta-AFase-like_GH127_C"/>
</dbReference>